<evidence type="ECO:0000313" key="2">
    <source>
        <dbReference type="Proteomes" id="UP000256541"/>
    </source>
</evidence>
<organism evidence="1 2">
    <name type="scientific">Subtercola boreus</name>
    <dbReference type="NCBI Taxonomy" id="120213"/>
    <lineage>
        <taxon>Bacteria</taxon>
        <taxon>Bacillati</taxon>
        <taxon>Actinomycetota</taxon>
        <taxon>Actinomycetes</taxon>
        <taxon>Micrococcales</taxon>
        <taxon>Microbacteriaceae</taxon>
        <taxon>Subtercola</taxon>
    </lineage>
</organism>
<name>A0A3E0VPX2_9MICO</name>
<accession>A0A3E0VPX2</accession>
<comment type="caution">
    <text evidence="1">The sequence shown here is derived from an EMBL/GenBank/DDBJ whole genome shotgun (WGS) entry which is preliminary data.</text>
</comment>
<dbReference type="Proteomes" id="UP000256541">
    <property type="component" value="Unassembled WGS sequence"/>
</dbReference>
<evidence type="ECO:0000313" key="1">
    <source>
        <dbReference type="EMBL" id="RFA11659.1"/>
    </source>
</evidence>
<reference evidence="1 2" key="1">
    <citation type="submission" date="2017-04" db="EMBL/GenBank/DDBJ databases">
        <title>Comparative genome analysis of Subtercola boreus.</title>
        <authorList>
            <person name="Cho Y.-J."/>
            <person name="Cho A."/>
            <person name="Kim O.-S."/>
            <person name="Lee J.-I."/>
        </authorList>
    </citation>
    <scope>NUCLEOTIDE SEQUENCE [LARGE SCALE GENOMIC DNA]</scope>
    <source>
        <strain evidence="1 2">P27479</strain>
    </source>
</reference>
<dbReference type="EMBL" id="NBXB01000092">
    <property type="protein sequence ID" value="RFA11659.1"/>
    <property type="molecule type" value="Genomic_DNA"/>
</dbReference>
<gene>
    <name evidence="1" type="ORF">B7R22_18490</name>
</gene>
<sequence>MTVQPRAWKKTMIHAAGLLERRDKLKRVFQTRTPGVRFMGDITYLRTAWIPALVATLLG</sequence>
<dbReference type="OrthoDB" id="3257291at2"/>
<protein>
    <submittedName>
        <fullName evidence="1">Uncharacterized protein</fullName>
    </submittedName>
</protein>
<dbReference type="AlphaFoldDB" id="A0A3E0VPX2"/>
<proteinExistence type="predicted"/>